<evidence type="ECO:0000313" key="3">
    <source>
        <dbReference type="EMBL" id="THZ63243.1"/>
    </source>
</evidence>
<evidence type="ECO:0000313" key="4">
    <source>
        <dbReference type="Proteomes" id="UP000309734"/>
    </source>
</evidence>
<feature type="compositionally biased region" description="Basic and acidic residues" evidence="1">
    <location>
        <begin position="23"/>
        <end position="42"/>
    </location>
</feature>
<accession>A0A4S9WCM4</accession>
<comment type="caution">
    <text evidence="3">The sequence shown here is derived from an EMBL/GenBank/DDBJ whole genome shotgun (WGS) entry which is preliminary data.</text>
</comment>
<evidence type="ECO:0000256" key="1">
    <source>
        <dbReference type="SAM" id="MobiDB-lite"/>
    </source>
</evidence>
<reference evidence="3 4" key="1">
    <citation type="submission" date="2018-10" db="EMBL/GenBank/DDBJ databases">
        <title>Fifty Aureobasidium pullulans genomes reveal a recombining polyextremotolerant generalist.</title>
        <authorList>
            <person name="Gostincar C."/>
            <person name="Turk M."/>
            <person name="Zajc J."/>
            <person name="Gunde-Cimerman N."/>
        </authorList>
    </citation>
    <scope>NUCLEOTIDE SEQUENCE [LARGE SCALE GENOMIC DNA]</scope>
    <source>
        <strain evidence="3 4">EXF-3519</strain>
    </source>
</reference>
<organism evidence="3 4">
    <name type="scientific">Aureobasidium pullulans</name>
    <name type="common">Black yeast</name>
    <name type="synonym">Pullularia pullulans</name>
    <dbReference type="NCBI Taxonomy" id="5580"/>
    <lineage>
        <taxon>Eukaryota</taxon>
        <taxon>Fungi</taxon>
        <taxon>Dikarya</taxon>
        <taxon>Ascomycota</taxon>
        <taxon>Pezizomycotina</taxon>
        <taxon>Dothideomycetes</taxon>
        <taxon>Dothideomycetidae</taxon>
        <taxon>Dothideales</taxon>
        <taxon>Saccotheciaceae</taxon>
        <taxon>Aureobasidium</taxon>
    </lineage>
</organism>
<feature type="compositionally biased region" description="Polar residues" evidence="1">
    <location>
        <begin position="65"/>
        <end position="80"/>
    </location>
</feature>
<keyword evidence="2" id="KW-1133">Transmembrane helix</keyword>
<name>A0A4S9WCM4_AURPU</name>
<dbReference type="AlphaFoldDB" id="A0A4S9WCM4"/>
<feature type="transmembrane region" description="Helical" evidence="2">
    <location>
        <begin position="130"/>
        <end position="153"/>
    </location>
</feature>
<gene>
    <name evidence="3" type="ORF">D6C85_09031</name>
</gene>
<keyword evidence="2" id="KW-0472">Membrane</keyword>
<proteinExistence type="predicted"/>
<keyword evidence="2" id="KW-0812">Transmembrane</keyword>
<feature type="region of interest" description="Disordered" evidence="1">
    <location>
        <begin position="1"/>
        <end position="108"/>
    </location>
</feature>
<sequence>MYRQSGPTFTRFPESSRLGTSEATRHELESRSEQEHEYRWALDEDDESSGFDDTRELQRSHQSWRRTTSANSSHSHTQARQRSEPPIVSTAPSPSFKRRSADFRSRKGRLSKQGSSAWPLAFERLGSSSFLVLAGWTLTMVVLASLLLITWIMPSLRSFWHLGVIPYSIRIRLADFTTAQSTQLHRSNLPSYSTLCGIPVLSHIVDCNPNSEVHPTESLSDSIALLADDPGEWIRTCHLLETLSAHLSSYAETEDQIIDLTLELEFHDVEMDLLFRRVARSSSSIVDVYEKLKGRKWNNSLPPIVHWLFGDYVGDDFRRDVKLALDTWTHSLTELSGSIQHIKEICNSTREHAGALESKALVAMNTKKPEQGLWLWKTKFTTNEEHTRQIVNKHNEFLDALSQTHNLLESAAKNIDTINHRLNHAKVRILNQLQKVLVTSSTRTRLNGEIIEEFREVNGVADHTRRDRDAVRVAAEEELDGKTVIAEPRRVH</sequence>
<protein>
    <submittedName>
        <fullName evidence="3">Uncharacterized protein</fullName>
    </submittedName>
</protein>
<evidence type="ECO:0000256" key="2">
    <source>
        <dbReference type="SAM" id="Phobius"/>
    </source>
</evidence>
<dbReference type="Proteomes" id="UP000309734">
    <property type="component" value="Unassembled WGS sequence"/>
</dbReference>
<dbReference type="EMBL" id="QZBS01000466">
    <property type="protein sequence ID" value="THZ63243.1"/>
    <property type="molecule type" value="Genomic_DNA"/>
</dbReference>